<dbReference type="PANTHER" id="PTHR46349">
    <property type="entry name" value="CINGULIN-LIKE PROTEIN 1-RELATED"/>
    <property type="match status" value="1"/>
</dbReference>
<sequence length="1197" mass="134714">MSTLSTDRKPLVDYGVQIRFIKDLHDTGGGYPDKSKGNNSATPPSNKYGVAVRVQGISGQPYVVLKDGEKGDSYGVQLNTPAPSSESASPYNSLPKTNKEPAEFVNPYTPVATTARSPVSPAEDEDGEIFGSPLKRPPGDGQAGTQGEEEGGAGRQGQVERAKAEPQLKATASEAEKNRDWTSTEEKYNEAGLKPVKLNGVGPRGVKQTGSGFTSSLGRSSGKKPSTISPSESFPEPPASTDKEPAPVIDTNSLAPINKLISKFNSGTPGSAPQTRGRSGARQRLRFDERRRSRSLDARKDVQPEVPLPSPTSPTLNPYAMPLSSSSNLFTSPAPGSGSLGRSPTSVAKVTALEAPKPSFKSPGKFVAKDFPPVIAKKPEIPQRSLSRSVDIISGDEAPVKQSSFNILKNGNSESEGSLNRKLNFGYETTASFKKGGSDGSLQKGNLEELQEQLSRLKKELQQAHDELAEERMAREGAESRLRLQEDQLAELQEELRRVSENSPHSDSLQTDLMTLQAELAEAAMLRQRQEDTLRQRERELTALKGALKEEVECHDKEMEALREQYGQDMENLRKTMEQVTQSQEQIEEERERVNASILTLEEELESCRDQGEQWKTQLEVTTQELHNTKEELLKSHLEKEEFENKLKDLQDSLLAVKKQAPASDDNRSLAEELQRCHDDLKRARADLDKQKGELDEKSEALQALKKASGEKEAELLSEISRLKEQSQKDKAELEKAFEKAKESSAGKTVVDHSTNQELQETNTRLRERLARMTRLHSSVPRSSEAEDALEALEDENRSLKSQLEEAKRGATRLSKERDELTRRLEERDLEREALRRGKSDLEEQKRLLDRALEKINKEMEMMMGDSRQSVAALQTQLDDYRERSRKDLLEAQRNSKDRLAELQRAQSNLKAQQEEVSRLKKELLVCSEERDSTLLERDLLNNRLKHLESELETEKSSHTDRSREIRGLEDKIKTMEIELDEERSSVELLNDRIARSRDQVDQLRSELMQERSARHDLEMDKSALERQVKELKSRVADMEGQTRPSAGISLLENKIQELEERLRSEEREKASIQASQRRMERKLKELNATLDQERSQHVEQRDQLSLRVKALKRQVDESEGEVERLEGVRRKVLRDLEEQQELQEALQAKVTALEAELKRKSQQTHRVALGSSEDEDGFYDTNITSILSESHLPTSN</sequence>
<organism evidence="4 5">
    <name type="scientific">Lates calcarifer</name>
    <name type="common">Barramundi</name>
    <name type="synonym">Holocentrus calcarifer</name>
    <dbReference type="NCBI Taxonomy" id="8187"/>
    <lineage>
        <taxon>Eukaryota</taxon>
        <taxon>Metazoa</taxon>
        <taxon>Chordata</taxon>
        <taxon>Craniata</taxon>
        <taxon>Vertebrata</taxon>
        <taxon>Euteleostomi</taxon>
        <taxon>Actinopterygii</taxon>
        <taxon>Neopterygii</taxon>
        <taxon>Teleostei</taxon>
        <taxon>Neoteleostei</taxon>
        <taxon>Acanthomorphata</taxon>
        <taxon>Carangaria</taxon>
        <taxon>Carangaria incertae sedis</taxon>
        <taxon>Centropomidae</taxon>
        <taxon>Lates</taxon>
    </lineage>
</organism>
<feature type="region of interest" description="Disordered" evidence="2">
    <location>
        <begin position="67"/>
        <end position="346"/>
    </location>
</feature>
<dbReference type="Gene3D" id="1.10.287.1490">
    <property type="match status" value="1"/>
</dbReference>
<feature type="region of interest" description="Disordered" evidence="2">
    <location>
        <begin position="25"/>
        <end position="48"/>
    </location>
</feature>
<feature type="compositionally biased region" description="Polar residues" evidence="2">
    <location>
        <begin position="208"/>
        <end position="219"/>
    </location>
</feature>
<protein>
    <submittedName>
        <fullName evidence="5">LOW QUALITY PROTEIN: cingulin</fullName>
    </submittedName>
</protein>
<feature type="compositionally biased region" description="Basic and acidic residues" evidence="2">
    <location>
        <begin position="689"/>
        <end position="700"/>
    </location>
</feature>
<dbReference type="KEGG" id="lcf:108888860"/>
<dbReference type="GO" id="GO:0008017">
    <property type="term" value="F:microtubule binding"/>
    <property type="evidence" value="ECO:0007669"/>
    <property type="project" value="TreeGrafter"/>
</dbReference>
<dbReference type="InterPro" id="IPR002928">
    <property type="entry name" value="Myosin_tail"/>
</dbReference>
<feature type="compositionally biased region" description="Basic and acidic residues" evidence="2">
    <location>
        <begin position="174"/>
        <end position="189"/>
    </location>
</feature>
<dbReference type="GO" id="GO:0005923">
    <property type="term" value="C:bicellular tight junction"/>
    <property type="evidence" value="ECO:0007669"/>
    <property type="project" value="TreeGrafter"/>
</dbReference>
<evidence type="ECO:0000259" key="3">
    <source>
        <dbReference type="Pfam" id="PF01576"/>
    </source>
</evidence>
<dbReference type="GO" id="GO:0016459">
    <property type="term" value="C:myosin complex"/>
    <property type="evidence" value="ECO:0007669"/>
    <property type="project" value="InterPro"/>
</dbReference>
<feature type="compositionally biased region" description="Basic and acidic residues" evidence="2">
    <location>
        <begin position="795"/>
        <end position="821"/>
    </location>
</feature>
<feature type="region of interest" description="Disordered" evidence="2">
    <location>
        <begin position="689"/>
        <end position="821"/>
    </location>
</feature>
<feature type="compositionally biased region" description="Polar residues" evidence="2">
    <location>
        <begin position="263"/>
        <end position="277"/>
    </location>
</feature>
<dbReference type="PANTHER" id="PTHR46349:SF5">
    <property type="entry name" value="CINGULIN"/>
    <property type="match status" value="1"/>
</dbReference>
<feature type="compositionally biased region" description="Polar residues" evidence="2">
    <location>
        <begin position="76"/>
        <end position="96"/>
    </location>
</feature>
<proteinExistence type="predicted"/>
<dbReference type="RefSeq" id="XP_050923467.1">
    <property type="nucleotide sequence ID" value="XM_051067510.1"/>
</dbReference>
<evidence type="ECO:0000256" key="2">
    <source>
        <dbReference type="SAM" id="MobiDB-lite"/>
    </source>
</evidence>
<dbReference type="Pfam" id="PF01576">
    <property type="entry name" value="Myosin_tail_1"/>
    <property type="match status" value="1"/>
</dbReference>
<evidence type="ECO:0000256" key="1">
    <source>
        <dbReference type="ARBA" id="ARBA00023054"/>
    </source>
</evidence>
<feature type="region of interest" description="Disordered" evidence="2">
    <location>
        <begin position="1158"/>
        <end position="1197"/>
    </location>
</feature>
<feature type="domain" description="Myosin tail" evidence="3">
    <location>
        <begin position="786"/>
        <end position="1157"/>
    </location>
</feature>
<feature type="compositionally biased region" description="Basic and acidic residues" evidence="2">
    <location>
        <begin position="285"/>
        <end position="303"/>
    </location>
</feature>
<dbReference type="CTD" id="100005752"/>
<accession>A0AAJ8B1E9</accession>
<feature type="compositionally biased region" description="Low complexity" evidence="2">
    <location>
        <begin position="225"/>
        <end position="234"/>
    </location>
</feature>
<feature type="compositionally biased region" description="Polar residues" evidence="2">
    <location>
        <begin position="1182"/>
        <end position="1197"/>
    </location>
</feature>
<evidence type="ECO:0000313" key="4">
    <source>
        <dbReference type="Proteomes" id="UP000694890"/>
    </source>
</evidence>
<reference evidence="5" key="1">
    <citation type="submission" date="2025-08" db="UniProtKB">
        <authorList>
            <consortium name="RefSeq"/>
        </authorList>
    </citation>
    <scope>IDENTIFICATION</scope>
    <source>
        <tissue evidence="5">Brain</tissue>
    </source>
</reference>
<gene>
    <name evidence="5" type="primary">cgnb</name>
</gene>
<dbReference type="Proteomes" id="UP000694890">
    <property type="component" value="Linkage group LG3"/>
</dbReference>
<feature type="compositionally biased region" description="Polar residues" evidence="2">
    <location>
        <begin position="752"/>
        <end position="763"/>
    </location>
</feature>
<name>A0AAJ8B1E9_LATCA</name>
<evidence type="ECO:0000313" key="5">
    <source>
        <dbReference type="RefSeq" id="XP_050923467.1"/>
    </source>
</evidence>
<dbReference type="AlphaFoldDB" id="A0AAJ8B1E9"/>
<keyword evidence="1" id="KW-0175">Coiled coil</keyword>
<dbReference type="GeneID" id="108888860"/>
<dbReference type="GO" id="GO:0000226">
    <property type="term" value="P:microtubule cytoskeleton organization"/>
    <property type="evidence" value="ECO:0007669"/>
    <property type="project" value="TreeGrafter"/>
</dbReference>
<feature type="compositionally biased region" description="Basic and acidic residues" evidence="2">
    <location>
        <begin position="708"/>
        <end position="745"/>
    </location>
</feature>